<feature type="compositionally biased region" description="Low complexity" evidence="1">
    <location>
        <begin position="294"/>
        <end position="307"/>
    </location>
</feature>
<proteinExistence type="predicted"/>
<organism evidence="2 3">
    <name type="scientific">Pseudocercospora fijiensis (strain CIRAD86)</name>
    <name type="common">Black leaf streak disease fungus</name>
    <name type="synonym">Mycosphaerella fijiensis</name>
    <dbReference type="NCBI Taxonomy" id="383855"/>
    <lineage>
        <taxon>Eukaryota</taxon>
        <taxon>Fungi</taxon>
        <taxon>Dikarya</taxon>
        <taxon>Ascomycota</taxon>
        <taxon>Pezizomycotina</taxon>
        <taxon>Dothideomycetes</taxon>
        <taxon>Dothideomycetidae</taxon>
        <taxon>Mycosphaerellales</taxon>
        <taxon>Mycosphaerellaceae</taxon>
        <taxon>Pseudocercospora</taxon>
    </lineage>
</organism>
<dbReference type="HOGENOM" id="CLU_324420_0_0_1"/>
<feature type="compositionally biased region" description="Polar residues" evidence="1">
    <location>
        <begin position="331"/>
        <end position="343"/>
    </location>
</feature>
<dbReference type="OrthoDB" id="3641744at2759"/>
<dbReference type="Proteomes" id="UP000016932">
    <property type="component" value="Unassembled WGS sequence"/>
</dbReference>
<evidence type="ECO:0000256" key="1">
    <source>
        <dbReference type="SAM" id="MobiDB-lite"/>
    </source>
</evidence>
<feature type="region of interest" description="Disordered" evidence="1">
    <location>
        <begin position="325"/>
        <end position="388"/>
    </location>
</feature>
<dbReference type="KEGG" id="pfj:MYCFIDRAFT_176381"/>
<name>M3AV49_PSEFD</name>
<keyword evidence="3" id="KW-1185">Reference proteome</keyword>
<dbReference type="VEuPathDB" id="FungiDB:MYCFIDRAFT_176381"/>
<feature type="region of interest" description="Disordered" evidence="1">
    <location>
        <begin position="284"/>
        <end position="312"/>
    </location>
</feature>
<dbReference type="AlphaFoldDB" id="M3AV49"/>
<sequence length="890" mass="100028">MGLAFLHFLRLHYMRNDNVSYLIWTVDAATCTAHHSLLRAIKSELTQVTATSTRDRAYHALVSSIRISARATPSLLLFFSIRVHGKQSHPHTSTTSTIDSSEIAFLLVENYQLTALVGLRIGEEFLTTCLGEEEWLVDINTTRSMETNNPSRSRIRNEDSEEGLAGSRSLWHLASKDMPVVCGWTDGQEGAARGHGFIDNNIGSTERTRLDDLRPFISPQTHSAKQNLRFTCGSLHLHLREQSCRQQSLLRLKSSAIASMLPSETPPTTHHGSHSMRIKRGLPASEAEGPPLKRQSSSPAYSPRSPRNMPVPLQDSLDILQHHTSFDLPESPTSRTSQESPLTSAMDVDAPSVPDADDYLPSSPTPRAATDANPEATPPARDREDSGVDRSFDLAALSPIIREKHYRTAFETLVIPLKDLNPPPPCHQYPPIAEEIFEGYLRHATFVARVWINYDAVTQKFFLEPDRLAGCGEMRLSGEKRRYLESYGDALEFGSVCFEIGTPFRVLARMCIDVIRQEMEDSDGESVEGPMERLDVGASLLDPITGKNTILNGGLLKLWVVKIRDMLRRMQPGAQQGQSGLRLQDLDNIARWLMYHPHTQDEVDKSFDGSIRFSGSKNKHGLSESRHRSNSIKICNALGITLGRLTYFGMRQLRIAILRSEFKPYFLVPKLQVVTGLAISSQTSPSYAKPFALGSFVCTARKEEVLSPWTTYFAHLHFFCRETTYTQYRQHPRVTLLSTSLHILVKSNFTTSLGLAESDMQRFKNAPPAPSAELFQYEKLPPELVSEILNINKNRSRSDNIKGQPGFLLVCKKWYDLRINRSNRKSQAYIKITVKAHRRNDELILNFSRLKGDTKLENSRPSSEDIHHAVKRLSNAGILSISMTVDCCEH</sequence>
<evidence type="ECO:0000313" key="3">
    <source>
        <dbReference type="Proteomes" id="UP000016932"/>
    </source>
</evidence>
<protein>
    <submittedName>
        <fullName evidence="2">Uncharacterized protein</fullName>
    </submittedName>
</protein>
<accession>M3AV49</accession>
<dbReference type="RefSeq" id="XP_007928348.1">
    <property type="nucleotide sequence ID" value="XM_007930157.1"/>
</dbReference>
<evidence type="ECO:0000313" key="2">
    <source>
        <dbReference type="EMBL" id="EME81038.1"/>
    </source>
</evidence>
<dbReference type="eggNOG" id="ENOG502R9A7">
    <property type="taxonomic scope" value="Eukaryota"/>
</dbReference>
<dbReference type="EMBL" id="KB446560">
    <property type="protein sequence ID" value="EME81038.1"/>
    <property type="molecule type" value="Genomic_DNA"/>
</dbReference>
<dbReference type="GeneID" id="19333552"/>
<reference evidence="2 3" key="1">
    <citation type="journal article" date="2012" name="PLoS Pathog.">
        <title>Diverse lifestyles and strategies of plant pathogenesis encoded in the genomes of eighteen Dothideomycetes fungi.</title>
        <authorList>
            <person name="Ohm R.A."/>
            <person name="Feau N."/>
            <person name="Henrissat B."/>
            <person name="Schoch C.L."/>
            <person name="Horwitz B.A."/>
            <person name="Barry K.W."/>
            <person name="Condon B.J."/>
            <person name="Copeland A.C."/>
            <person name="Dhillon B."/>
            <person name="Glaser F."/>
            <person name="Hesse C.N."/>
            <person name="Kosti I."/>
            <person name="LaButti K."/>
            <person name="Lindquist E.A."/>
            <person name="Lucas S."/>
            <person name="Salamov A.A."/>
            <person name="Bradshaw R.E."/>
            <person name="Ciuffetti L."/>
            <person name="Hamelin R.C."/>
            <person name="Kema G.H.J."/>
            <person name="Lawrence C."/>
            <person name="Scott J.A."/>
            <person name="Spatafora J.W."/>
            <person name="Turgeon B.G."/>
            <person name="de Wit P.J.G.M."/>
            <person name="Zhong S."/>
            <person name="Goodwin S.B."/>
            <person name="Grigoriev I.V."/>
        </authorList>
    </citation>
    <scope>NUCLEOTIDE SEQUENCE [LARGE SCALE GENOMIC DNA]</scope>
    <source>
        <strain evidence="2 3">CIRAD86</strain>
    </source>
</reference>
<gene>
    <name evidence="2" type="ORF">MYCFIDRAFT_176381</name>
</gene>